<dbReference type="AlphaFoldDB" id="A0AAN7S7L5"/>
<evidence type="ECO:0000313" key="2">
    <source>
        <dbReference type="Proteomes" id="UP001353858"/>
    </source>
</evidence>
<reference evidence="2" key="1">
    <citation type="submission" date="2023-01" db="EMBL/GenBank/DDBJ databases">
        <title>Key to firefly adult light organ development and bioluminescence: homeobox transcription factors regulate luciferase expression and transportation to peroxisome.</title>
        <authorList>
            <person name="Fu X."/>
        </authorList>
    </citation>
    <scope>NUCLEOTIDE SEQUENCE [LARGE SCALE GENOMIC DNA]</scope>
</reference>
<dbReference type="Proteomes" id="UP001353858">
    <property type="component" value="Unassembled WGS sequence"/>
</dbReference>
<comment type="caution">
    <text evidence="1">The sequence shown here is derived from an EMBL/GenBank/DDBJ whole genome shotgun (WGS) entry which is preliminary data.</text>
</comment>
<proteinExistence type="predicted"/>
<keyword evidence="2" id="KW-1185">Reference proteome</keyword>
<accession>A0AAN7S7L5</accession>
<organism evidence="1 2">
    <name type="scientific">Aquatica leii</name>
    <dbReference type="NCBI Taxonomy" id="1421715"/>
    <lineage>
        <taxon>Eukaryota</taxon>
        <taxon>Metazoa</taxon>
        <taxon>Ecdysozoa</taxon>
        <taxon>Arthropoda</taxon>
        <taxon>Hexapoda</taxon>
        <taxon>Insecta</taxon>
        <taxon>Pterygota</taxon>
        <taxon>Neoptera</taxon>
        <taxon>Endopterygota</taxon>
        <taxon>Coleoptera</taxon>
        <taxon>Polyphaga</taxon>
        <taxon>Elateriformia</taxon>
        <taxon>Elateroidea</taxon>
        <taxon>Lampyridae</taxon>
        <taxon>Luciolinae</taxon>
        <taxon>Aquatica</taxon>
    </lineage>
</organism>
<sequence>MRLNDRLANAQKNFGVNGDVALFLRRMSHAVELNPVPVQRTNIRFLKFQTGLKDFSHRQFTFTIGFTC</sequence>
<protein>
    <submittedName>
        <fullName evidence="1">Uncharacterized protein</fullName>
    </submittedName>
</protein>
<dbReference type="EMBL" id="JARPUR010000005">
    <property type="protein sequence ID" value="KAK4875581.1"/>
    <property type="molecule type" value="Genomic_DNA"/>
</dbReference>
<evidence type="ECO:0000313" key="1">
    <source>
        <dbReference type="EMBL" id="KAK4875581.1"/>
    </source>
</evidence>
<name>A0AAN7S7L5_9COLE</name>
<gene>
    <name evidence="1" type="ORF">RN001_012003</name>
</gene>